<dbReference type="EMBL" id="SRJD01000014">
    <property type="protein sequence ID" value="TGA97403.1"/>
    <property type="molecule type" value="Genomic_DNA"/>
</dbReference>
<sequence length="628" mass="71072">MQLDPYWCGRGKLMIRSENRNILHFKNESLLERLSHSDARTSTDIVLETSKNGAPTLKKKIGSTYHYMHSQYNPVREAESFVSGMGDVQDYDQVLFIGAGLGYIIKAFSVAYPDKKIYVYEPELDVLDAFLEIQDLSEPWAAGIRSITNNSDEILQTVGQLLDETGKPFYFSVLPFYERNNTEGVNQLLTALKERLINRKSALVTDFSFQQRWILNAVKNFLRVMKTPNILMDLDPSVFKRKPVILIAAGPSLNDELDHLRKIKTEGSAYLFAVGSAINALISHDIIPDAFLSYDPTEKNQMVAQLVKDRGLSELPLIFGSTVGFETLEDYPGPMCHVVNIQDTLSPLLLQREDGKPVEAVYDAPSIAIITMQILLRLQADPIILVGQNLAYLNSKFYAQGISYDGVKNELSENQLKSAIKVKDVLGNEVLTSRGYDSMRKEMEMYIGQHPECRVINTTRGGAAIAHTPYQPMDRVLEGLKPGIVVKGWYDRGNGYNPSAASESAARLLWQGRELKELFGKVVKALRRLKNLKEQHAKATELTLQIEKANQFLRRMQKNNFFQSLIVPMMRVQVEHFNKVGNHIRTIVDAGEKTETVLKEITVFLNECIMNYRVIFPLVEELRDKINA</sequence>
<keyword evidence="4" id="KW-1185">Reference proteome</keyword>
<evidence type="ECO:0000313" key="3">
    <source>
        <dbReference type="EMBL" id="TGA97403.1"/>
    </source>
</evidence>
<accession>A0A4Z0GMC8</accession>
<dbReference type="OrthoDB" id="5291305at2"/>
<dbReference type="PANTHER" id="PTHR41786">
    <property type="entry name" value="MOTILITY ACCESSORY FACTOR MAF"/>
    <property type="match status" value="1"/>
</dbReference>
<keyword evidence="1" id="KW-0175">Coiled coil</keyword>
<proteinExistence type="predicted"/>
<feature type="domain" description="6-hydroxymethylpterin diphosphokinase MptE-like" evidence="2">
    <location>
        <begin position="218"/>
        <end position="394"/>
    </location>
</feature>
<dbReference type="AlphaFoldDB" id="A0A4Z0GMC8"/>
<feature type="coiled-coil region" evidence="1">
    <location>
        <begin position="515"/>
        <end position="559"/>
    </location>
</feature>
<dbReference type="PANTHER" id="PTHR41786:SF1">
    <property type="entry name" value="6-HYDROXYMETHYLPTERIN DIPHOSPHOKINASE MPTE-LIKE DOMAIN-CONTAINING PROTEIN"/>
    <property type="match status" value="1"/>
</dbReference>
<protein>
    <submittedName>
        <fullName evidence="3">DUF115 domain-containing protein</fullName>
    </submittedName>
</protein>
<evidence type="ECO:0000256" key="1">
    <source>
        <dbReference type="SAM" id="Coils"/>
    </source>
</evidence>
<comment type="caution">
    <text evidence="3">The sequence shown here is derived from an EMBL/GenBank/DDBJ whole genome shotgun (WGS) entry which is preliminary data.</text>
</comment>
<dbReference type="Pfam" id="PF01973">
    <property type="entry name" value="MptE-like"/>
    <property type="match status" value="1"/>
</dbReference>
<organism evidence="3 4">
    <name type="scientific">Sporolactobacillus shoreae</name>
    <dbReference type="NCBI Taxonomy" id="1465501"/>
    <lineage>
        <taxon>Bacteria</taxon>
        <taxon>Bacillati</taxon>
        <taxon>Bacillota</taxon>
        <taxon>Bacilli</taxon>
        <taxon>Bacillales</taxon>
        <taxon>Sporolactobacillaceae</taxon>
        <taxon>Sporolactobacillus</taxon>
    </lineage>
</organism>
<evidence type="ECO:0000313" key="4">
    <source>
        <dbReference type="Proteomes" id="UP000298347"/>
    </source>
</evidence>
<dbReference type="InterPro" id="IPR002826">
    <property type="entry name" value="MptE-like"/>
</dbReference>
<dbReference type="Proteomes" id="UP000298347">
    <property type="component" value="Unassembled WGS sequence"/>
</dbReference>
<gene>
    <name evidence="3" type="ORF">E4665_12315</name>
</gene>
<name>A0A4Z0GMC8_9BACL</name>
<reference evidence="3 4" key="1">
    <citation type="journal article" date="2015" name="Int. J. Syst. Evol. Microbiol.">
        <title>Sporolactobacillus shoreae sp. nov. and Sporolactobacillus spathodeae sp. nov., two spore-forming lactic acid bacteria isolated from tree barks in Thailand.</title>
        <authorList>
            <person name="Thamacharoensuk T."/>
            <person name="Kitahara M."/>
            <person name="Ohkuma M."/>
            <person name="Thongchul N."/>
            <person name="Tanasupawat S."/>
        </authorList>
    </citation>
    <scope>NUCLEOTIDE SEQUENCE [LARGE SCALE GENOMIC DNA]</scope>
    <source>
        <strain evidence="3 4">BK92</strain>
    </source>
</reference>
<evidence type="ECO:0000259" key="2">
    <source>
        <dbReference type="Pfam" id="PF01973"/>
    </source>
</evidence>